<dbReference type="InterPro" id="IPR001453">
    <property type="entry name" value="MoaB/Mog_dom"/>
</dbReference>
<dbReference type="SMART" id="SM00852">
    <property type="entry name" value="MoCF_biosynth"/>
    <property type="match status" value="1"/>
</dbReference>
<dbReference type="InterPro" id="IPR008284">
    <property type="entry name" value="MoCF_biosynth_CS"/>
</dbReference>
<dbReference type="OrthoDB" id="9804758at2"/>
<dbReference type="Pfam" id="PF00994">
    <property type="entry name" value="MoCF_biosynth"/>
    <property type="match status" value="1"/>
</dbReference>
<dbReference type="InterPro" id="IPR005111">
    <property type="entry name" value="MoeA_C_domain_IV"/>
</dbReference>
<dbReference type="Pfam" id="PF03453">
    <property type="entry name" value="MoeA_N"/>
    <property type="match status" value="1"/>
</dbReference>
<sequence length="396" mass="41916">MAPLLPFKEAIEHIKGALERVTQIETTPLNQALGRVLAEDVISSIQVPPADNSAMDGYALCASDLEHTDSLLVSQRIAAGCAPTPLTANSCARIFTGAEIPAGANAVVMQENTELVGDSVRFLNPVRINDNIRPAGQDIALGATVLEKGKRLSAIDIGVLASIGITEIQAFTPLKVGILTTGDELQVAGQPLAAGQIYNSNGPLIESLVTSAGHHVSLRLHAMDSVDATESALKQLSECSDVIISSGGVSVGEEDHVKATIEQNGQLHLWKIAIKPGKPLVFANVFGTPFIGLPGNPSSTLVTFHLFARLALATAAGEQLELPDPIPVICAFERKSNKSRDEFLRVHVNHGVATPHSQQSSGALLAASQTDGYLHVPAQQDVTLNSYFDFYPFNAF</sequence>
<dbReference type="AlphaFoldDB" id="A0A0K6IJ52"/>
<dbReference type="EC" id="2.10.1.1" evidence="6"/>
<dbReference type="PANTHER" id="PTHR10192">
    <property type="entry name" value="MOLYBDOPTERIN BIOSYNTHESIS PROTEIN"/>
    <property type="match status" value="1"/>
</dbReference>
<dbReference type="RefSeq" id="WP_055462086.1">
    <property type="nucleotide sequence ID" value="NZ_CYHG01000002.1"/>
</dbReference>
<protein>
    <recommendedName>
        <fullName evidence="6">Molybdopterin molybdenumtransferase</fullName>
        <ecNumber evidence="6">2.10.1.1</ecNumber>
    </recommendedName>
</protein>
<keyword evidence="9" id="KW-1185">Reference proteome</keyword>
<dbReference type="InterPro" id="IPR005110">
    <property type="entry name" value="MoeA_linker/N"/>
</dbReference>
<dbReference type="GO" id="GO:0061599">
    <property type="term" value="F:molybdopterin molybdotransferase activity"/>
    <property type="evidence" value="ECO:0007669"/>
    <property type="project" value="UniProtKB-UniRule"/>
</dbReference>
<evidence type="ECO:0000256" key="2">
    <source>
        <dbReference type="ARBA" id="ARBA00005046"/>
    </source>
</evidence>
<proteinExistence type="inferred from homology"/>
<feature type="domain" description="MoaB/Mog" evidence="7">
    <location>
        <begin position="177"/>
        <end position="314"/>
    </location>
</feature>
<keyword evidence="6" id="KW-0479">Metal-binding</keyword>
<dbReference type="InterPro" id="IPR036425">
    <property type="entry name" value="MoaB/Mog-like_dom_sf"/>
</dbReference>
<dbReference type="InterPro" id="IPR036135">
    <property type="entry name" value="MoeA_linker/N_sf"/>
</dbReference>
<evidence type="ECO:0000256" key="6">
    <source>
        <dbReference type="RuleBase" id="RU365090"/>
    </source>
</evidence>
<evidence type="ECO:0000313" key="8">
    <source>
        <dbReference type="EMBL" id="CUB03130.1"/>
    </source>
</evidence>
<dbReference type="STRING" id="1137284.GCA_001418205_00977"/>
<dbReference type="InterPro" id="IPR038987">
    <property type="entry name" value="MoeA-like"/>
</dbReference>
<dbReference type="Gene3D" id="2.170.190.11">
    <property type="entry name" value="Molybdopterin biosynthesis moea protein, domain 3"/>
    <property type="match status" value="1"/>
</dbReference>
<comment type="catalytic activity">
    <reaction evidence="5">
        <text>adenylyl-molybdopterin + molybdate = Mo-molybdopterin + AMP + H(+)</text>
        <dbReference type="Rhea" id="RHEA:35047"/>
        <dbReference type="ChEBI" id="CHEBI:15378"/>
        <dbReference type="ChEBI" id="CHEBI:36264"/>
        <dbReference type="ChEBI" id="CHEBI:62727"/>
        <dbReference type="ChEBI" id="CHEBI:71302"/>
        <dbReference type="ChEBI" id="CHEBI:456215"/>
        <dbReference type="EC" id="2.10.1.1"/>
    </reaction>
</comment>
<dbReference type="Gene3D" id="2.40.340.10">
    <property type="entry name" value="MoeA, C-terminal, domain IV"/>
    <property type="match status" value="1"/>
</dbReference>
<organism evidence="8 9">
    <name type="scientific">Marinomonas fungiae</name>
    <dbReference type="NCBI Taxonomy" id="1137284"/>
    <lineage>
        <taxon>Bacteria</taxon>
        <taxon>Pseudomonadati</taxon>
        <taxon>Pseudomonadota</taxon>
        <taxon>Gammaproteobacteria</taxon>
        <taxon>Oceanospirillales</taxon>
        <taxon>Oceanospirillaceae</taxon>
        <taxon>Marinomonas</taxon>
    </lineage>
</organism>
<keyword evidence="6" id="KW-0808">Transferase</keyword>
<reference evidence="9" key="1">
    <citation type="submission" date="2015-08" db="EMBL/GenBank/DDBJ databases">
        <authorList>
            <person name="Varghese N."/>
        </authorList>
    </citation>
    <scope>NUCLEOTIDE SEQUENCE [LARGE SCALE GENOMIC DNA]</scope>
    <source>
        <strain evidence="9">JCM 18476</strain>
    </source>
</reference>
<dbReference type="GO" id="GO:0005829">
    <property type="term" value="C:cytosol"/>
    <property type="evidence" value="ECO:0007669"/>
    <property type="project" value="TreeGrafter"/>
</dbReference>
<evidence type="ECO:0000256" key="3">
    <source>
        <dbReference type="ARBA" id="ARBA00010763"/>
    </source>
</evidence>
<dbReference type="NCBIfam" id="TIGR00177">
    <property type="entry name" value="molyb_syn"/>
    <property type="match status" value="1"/>
</dbReference>
<accession>A0A0K6IJ52</accession>
<dbReference type="EMBL" id="CYHG01000002">
    <property type="protein sequence ID" value="CUB03130.1"/>
    <property type="molecule type" value="Genomic_DNA"/>
</dbReference>
<evidence type="ECO:0000256" key="1">
    <source>
        <dbReference type="ARBA" id="ARBA00002901"/>
    </source>
</evidence>
<dbReference type="InterPro" id="IPR036688">
    <property type="entry name" value="MoeA_C_domain_IV_sf"/>
</dbReference>
<keyword evidence="4 6" id="KW-0501">Molybdenum cofactor biosynthesis</keyword>
<evidence type="ECO:0000256" key="5">
    <source>
        <dbReference type="ARBA" id="ARBA00047317"/>
    </source>
</evidence>
<dbReference type="Gene3D" id="3.90.105.10">
    <property type="entry name" value="Molybdopterin biosynthesis moea protein, domain 2"/>
    <property type="match status" value="1"/>
</dbReference>
<comment type="function">
    <text evidence="1 6">Catalyzes the insertion of molybdate into adenylated molybdopterin with the concomitant release of AMP.</text>
</comment>
<evidence type="ECO:0000259" key="7">
    <source>
        <dbReference type="SMART" id="SM00852"/>
    </source>
</evidence>
<keyword evidence="6" id="KW-0500">Molybdenum</keyword>
<dbReference type="SUPFAM" id="SSF63867">
    <property type="entry name" value="MoeA C-terminal domain-like"/>
    <property type="match status" value="1"/>
</dbReference>
<dbReference type="Gene3D" id="3.40.980.10">
    <property type="entry name" value="MoaB/Mog-like domain"/>
    <property type="match status" value="1"/>
</dbReference>
<dbReference type="Proteomes" id="UP000182769">
    <property type="component" value="Unassembled WGS sequence"/>
</dbReference>
<comment type="similarity">
    <text evidence="3 6">Belongs to the MoeA family.</text>
</comment>
<keyword evidence="6" id="KW-0460">Magnesium</keyword>
<dbReference type="SUPFAM" id="SSF63882">
    <property type="entry name" value="MoeA N-terminal region -like"/>
    <property type="match status" value="1"/>
</dbReference>
<evidence type="ECO:0000313" key="9">
    <source>
        <dbReference type="Proteomes" id="UP000182769"/>
    </source>
</evidence>
<gene>
    <name evidence="8" type="ORF">Ga0061065_102472</name>
</gene>
<dbReference type="PROSITE" id="PS01079">
    <property type="entry name" value="MOCF_BIOSYNTHESIS_2"/>
    <property type="match status" value="1"/>
</dbReference>
<dbReference type="GO" id="GO:0006777">
    <property type="term" value="P:Mo-molybdopterin cofactor biosynthetic process"/>
    <property type="evidence" value="ECO:0007669"/>
    <property type="project" value="UniProtKB-UniRule"/>
</dbReference>
<dbReference type="CDD" id="cd00887">
    <property type="entry name" value="MoeA"/>
    <property type="match status" value="1"/>
</dbReference>
<comment type="cofactor">
    <cofactor evidence="6">
        <name>Mg(2+)</name>
        <dbReference type="ChEBI" id="CHEBI:18420"/>
    </cofactor>
</comment>
<comment type="pathway">
    <text evidence="2 6">Cofactor biosynthesis; molybdopterin biosynthesis.</text>
</comment>
<dbReference type="PANTHER" id="PTHR10192:SF5">
    <property type="entry name" value="GEPHYRIN"/>
    <property type="match status" value="1"/>
</dbReference>
<evidence type="ECO:0000256" key="4">
    <source>
        <dbReference type="ARBA" id="ARBA00023150"/>
    </source>
</evidence>
<dbReference type="SUPFAM" id="SSF53218">
    <property type="entry name" value="Molybdenum cofactor biosynthesis proteins"/>
    <property type="match status" value="1"/>
</dbReference>
<dbReference type="GO" id="GO:0046872">
    <property type="term" value="F:metal ion binding"/>
    <property type="evidence" value="ECO:0007669"/>
    <property type="project" value="UniProtKB-UniRule"/>
</dbReference>
<dbReference type="Pfam" id="PF03454">
    <property type="entry name" value="MoeA_C"/>
    <property type="match status" value="1"/>
</dbReference>
<name>A0A0K6IJ52_9GAMM</name>
<dbReference type="UniPathway" id="UPA00344"/>